<proteinExistence type="predicted"/>
<feature type="transmembrane region" description="Helical" evidence="1">
    <location>
        <begin position="20"/>
        <end position="39"/>
    </location>
</feature>
<keyword evidence="1" id="KW-0472">Membrane</keyword>
<feature type="transmembrane region" description="Helical" evidence="1">
    <location>
        <begin position="51"/>
        <end position="71"/>
    </location>
</feature>
<dbReference type="RefSeq" id="WP_380136337.1">
    <property type="nucleotide sequence ID" value="NZ_JBHTFY010000001.1"/>
</dbReference>
<evidence type="ECO:0000313" key="2">
    <source>
        <dbReference type="EMBL" id="GAA4245786.1"/>
    </source>
</evidence>
<protein>
    <submittedName>
        <fullName evidence="2">Uncharacterized protein</fullName>
    </submittedName>
</protein>
<dbReference type="EMBL" id="BAABAT010000003">
    <property type="protein sequence ID" value="GAA4245786.1"/>
    <property type="molecule type" value="Genomic_DNA"/>
</dbReference>
<organism evidence="2 3">
    <name type="scientific">Dactylosporangium darangshiense</name>
    <dbReference type="NCBI Taxonomy" id="579108"/>
    <lineage>
        <taxon>Bacteria</taxon>
        <taxon>Bacillati</taxon>
        <taxon>Actinomycetota</taxon>
        <taxon>Actinomycetes</taxon>
        <taxon>Micromonosporales</taxon>
        <taxon>Micromonosporaceae</taxon>
        <taxon>Dactylosporangium</taxon>
    </lineage>
</organism>
<evidence type="ECO:0000313" key="3">
    <source>
        <dbReference type="Proteomes" id="UP001500620"/>
    </source>
</evidence>
<name>A0ABP8D0U5_9ACTN</name>
<comment type="caution">
    <text evidence="2">The sequence shown here is derived from an EMBL/GenBank/DDBJ whole genome shotgun (WGS) entry which is preliminary data.</text>
</comment>
<evidence type="ECO:0000256" key="1">
    <source>
        <dbReference type="SAM" id="Phobius"/>
    </source>
</evidence>
<accession>A0ABP8D0U5</accession>
<dbReference type="Proteomes" id="UP001500620">
    <property type="component" value="Unassembled WGS sequence"/>
</dbReference>
<keyword evidence="1" id="KW-0812">Transmembrane</keyword>
<keyword evidence="1" id="KW-1133">Transmembrane helix</keyword>
<keyword evidence="3" id="KW-1185">Reference proteome</keyword>
<sequence>MRLWVDMRQRIGVMTPEADVFAVIAAILFAVALLIDLLGADTGPILDVGTLSLAGFLCIALHLAGAGAWSAGRWGNYRRRRYARR</sequence>
<reference evidence="3" key="1">
    <citation type="journal article" date="2019" name="Int. J. Syst. Evol. Microbiol.">
        <title>The Global Catalogue of Microorganisms (GCM) 10K type strain sequencing project: providing services to taxonomists for standard genome sequencing and annotation.</title>
        <authorList>
            <consortium name="The Broad Institute Genomics Platform"/>
            <consortium name="The Broad Institute Genome Sequencing Center for Infectious Disease"/>
            <person name="Wu L."/>
            <person name="Ma J."/>
        </authorList>
    </citation>
    <scope>NUCLEOTIDE SEQUENCE [LARGE SCALE GENOMIC DNA]</scope>
    <source>
        <strain evidence="3">JCM 17441</strain>
    </source>
</reference>
<gene>
    <name evidence="2" type="ORF">GCM10022255_014520</name>
</gene>